<gene>
    <name evidence="2" type="ORF">U0035_18390</name>
</gene>
<dbReference type="Proteomes" id="UP001325680">
    <property type="component" value="Chromosome"/>
</dbReference>
<dbReference type="GO" id="GO:0016787">
    <property type="term" value="F:hydrolase activity"/>
    <property type="evidence" value="ECO:0007669"/>
    <property type="project" value="UniProtKB-KW"/>
</dbReference>
<dbReference type="SUPFAM" id="SSF53474">
    <property type="entry name" value="alpha/beta-Hydrolases"/>
    <property type="match status" value="1"/>
</dbReference>
<dbReference type="InterPro" id="IPR029058">
    <property type="entry name" value="AB_hydrolase_fold"/>
</dbReference>
<feature type="domain" description="AB hydrolase-1" evidence="1">
    <location>
        <begin position="22"/>
        <end position="250"/>
    </location>
</feature>
<evidence type="ECO:0000259" key="1">
    <source>
        <dbReference type="Pfam" id="PF00561"/>
    </source>
</evidence>
<dbReference type="PANTHER" id="PTHR43798">
    <property type="entry name" value="MONOACYLGLYCEROL LIPASE"/>
    <property type="match status" value="1"/>
</dbReference>
<keyword evidence="2" id="KW-0378">Hydrolase</keyword>
<sequence>MHRKSITVEGKLISYLAGGEGNAVVLLHGFGVDSSAWVEQINYLQKSYRVIAPDLPGIGVSEFTGNVSMEGVATIVKEILEAEEIEQAAIIGHSLGGYIALAFAEKYPELLSGLGLFHSTAIADNDEKKATRQKGIEFTDKHGAAPFLETTAPKMFAASTKTDNKERYEHFMSHLPEMSKEAIISYYEAMMQRPDRVEILRKVKVPVLFVYGKQDEIIPLDKTIEQASIPSISSVNILKKSGHLGMIEEPQEANKAIEDFLSDI</sequence>
<dbReference type="PRINTS" id="PR00111">
    <property type="entry name" value="ABHYDROLASE"/>
</dbReference>
<dbReference type="Gene3D" id="3.40.50.1820">
    <property type="entry name" value="alpha/beta hydrolase"/>
    <property type="match status" value="1"/>
</dbReference>
<proteinExistence type="predicted"/>
<dbReference type="InterPro" id="IPR000073">
    <property type="entry name" value="AB_hydrolase_1"/>
</dbReference>
<dbReference type="PRINTS" id="PR00412">
    <property type="entry name" value="EPOXHYDRLASE"/>
</dbReference>
<dbReference type="InterPro" id="IPR050266">
    <property type="entry name" value="AB_hydrolase_sf"/>
</dbReference>
<organism evidence="2 3">
    <name type="scientific">Niabella yanshanensis</name>
    <dbReference type="NCBI Taxonomy" id="577386"/>
    <lineage>
        <taxon>Bacteria</taxon>
        <taxon>Pseudomonadati</taxon>
        <taxon>Bacteroidota</taxon>
        <taxon>Chitinophagia</taxon>
        <taxon>Chitinophagales</taxon>
        <taxon>Chitinophagaceae</taxon>
        <taxon>Niabella</taxon>
    </lineage>
</organism>
<name>A0ABZ0W6J9_9BACT</name>
<keyword evidence="3" id="KW-1185">Reference proteome</keyword>
<reference evidence="2 3" key="1">
    <citation type="submission" date="2023-12" db="EMBL/GenBank/DDBJ databases">
        <title>Genome sequencing and assembly of bacterial species from a model synthetic community.</title>
        <authorList>
            <person name="Hogle S.L."/>
        </authorList>
    </citation>
    <scope>NUCLEOTIDE SEQUENCE [LARGE SCALE GENOMIC DNA]</scope>
    <source>
        <strain evidence="2 3">HAMBI_3031</strain>
    </source>
</reference>
<protein>
    <submittedName>
        <fullName evidence="2">Alpha/beta hydrolase</fullName>
    </submittedName>
</protein>
<dbReference type="PANTHER" id="PTHR43798:SF33">
    <property type="entry name" value="HYDROLASE, PUTATIVE (AFU_ORTHOLOGUE AFUA_2G14860)-RELATED"/>
    <property type="match status" value="1"/>
</dbReference>
<dbReference type="RefSeq" id="WP_114791577.1">
    <property type="nucleotide sequence ID" value="NZ_CP139960.1"/>
</dbReference>
<evidence type="ECO:0000313" key="2">
    <source>
        <dbReference type="EMBL" id="WQD37645.1"/>
    </source>
</evidence>
<accession>A0ABZ0W6J9</accession>
<dbReference type="InterPro" id="IPR000639">
    <property type="entry name" value="Epox_hydrolase-like"/>
</dbReference>
<evidence type="ECO:0000313" key="3">
    <source>
        <dbReference type="Proteomes" id="UP001325680"/>
    </source>
</evidence>
<dbReference type="Pfam" id="PF00561">
    <property type="entry name" value="Abhydrolase_1"/>
    <property type="match status" value="1"/>
</dbReference>
<dbReference type="EMBL" id="CP139960">
    <property type="protein sequence ID" value="WQD37645.1"/>
    <property type="molecule type" value="Genomic_DNA"/>
</dbReference>